<evidence type="ECO:0000313" key="2">
    <source>
        <dbReference type="EMBL" id="NKQ57519.1"/>
    </source>
</evidence>
<keyword evidence="1" id="KW-1133">Transmembrane helix</keyword>
<dbReference type="RefSeq" id="WP_168520540.1">
    <property type="nucleotide sequence ID" value="NZ_JAAXLS010000037.1"/>
</dbReference>
<name>A0ABX1JF80_9PSEU</name>
<feature type="transmembrane region" description="Helical" evidence="1">
    <location>
        <begin position="12"/>
        <end position="36"/>
    </location>
</feature>
<dbReference type="Proteomes" id="UP000715441">
    <property type="component" value="Unassembled WGS sequence"/>
</dbReference>
<gene>
    <name evidence="2" type="ORF">HFP15_32115</name>
</gene>
<reference evidence="2 3" key="1">
    <citation type="submission" date="2020-04" db="EMBL/GenBank/DDBJ databases">
        <title>Novel species.</title>
        <authorList>
            <person name="Teo W.F.A."/>
            <person name="Lipun K."/>
            <person name="Srisuk N."/>
            <person name="Duangmal K."/>
        </authorList>
    </citation>
    <scope>NUCLEOTIDE SEQUENCE [LARGE SCALE GENOMIC DNA]</scope>
    <source>
        <strain evidence="2 3">K13G38</strain>
    </source>
</reference>
<evidence type="ECO:0008006" key="4">
    <source>
        <dbReference type="Google" id="ProtNLM"/>
    </source>
</evidence>
<keyword evidence="1" id="KW-0472">Membrane</keyword>
<accession>A0ABX1JF80</accession>
<comment type="caution">
    <text evidence="2">The sequence shown here is derived from an EMBL/GenBank/DDBJ whole genome shotgun (WGS) entry which is preliminary data.</text>
</comment>
<evidence type="ECO:0000313" key="3">
    <source>
        <dbReference type="Proteomes" id="UP000715441"/>
    </source>
</evidence>
<organism evidence="2 3">
    <name type="scientific">Amycolatopsis acididurans</name>
    <dbReference type="NCBI Taxonomy" id="2724524"/>
    <lineage>
        <taxon>Bacteria</taxon>
        <taxon>Bacillati</taxon>
        <taxon>Actinomycetota</taxon>
        <taxon>Actinomycetes</taxon>
        <taxon>Pseudonocardiales</taxon>
        <taxon>Pseudonocardiaceae</taxon>
        <taxon>Amycolatopsis</taxon>
    </lineage>
</organism>
<keyword evidence="3" id="KW-1185">Reference proteome</keyword>
<feature type="transmembrane region" description="Helical" evidence="1">
    <location>
        <begin position="144"/>
        <end position="166"/>
    </location>
</feature>
<evidence type="ECO:0000256" key="1">
    <source>
        <dbReference type="SAM" id="Phobius"/>
    </source>
</evidence>
<protein>
    <recommendedName>
        <fullName evidence="4">Secreted protein</fullName>
    </recommendedName>
</protein>
<dbReference type="EMBL" id="JAAXLS010000037">
    <property type="protein sequence ID" value="NKQ57519.1"/>
    <property type="molecule type" value="Genomic_DNA"/>
</dbReference>
<sequence length="174" mass="18485">MTENIGKRFGKLPGYGKVLVGIAVLFLILNIAAYAWGSFSSTRIQSSTGKLRGSSAATYHWTGGTLLLDNPSNSKPAFCEITAAPGAAPQRVSVPNQSKRSLSTRRYAEVGSGSGTVTCSGGDDTYINARGGTSATVWKFVNSWTFRVVGALLVIIPIVIALFIGATRRRQRAQ</sequence>
<keyword evidence="1" id="KW-0812">Transmembrane</keyword>
<proteinExistence type="predicted"/>